<dbReference type="GO" id="GO:0016607">
    <property type="term" value="C:nuclear speck"/>
    <property type="evidence" value="ECO:0007669"/>
    <property type="project" value="UniProtKB-SubCell"/>
</dbReference>
<feature type="compositionally biased region" description="Basic residues" evidence="10">
    <location>
        <begin position="378"/>
        <end position="392"/>
    </location>
</feature>
<keyword evidence="6 9" id="KW-0195">Cyclin</keyword>
<protein>
    <recommendedName>
        <fullName evidence="15">Cyclin-L1</fullName>
    </recommendedName>
</protein>
<dbReference type="PIRSF" id="PIRSF036580">
    <property type="entry name" value="Cyclin_L"/>
    <property type="match status" value="1"/>
</dbReference>
<comment type="similarity">
    <text evidence="3">Belongs to the cyclin family. Cyclin L subfamily.</text>
</comment>
<evidence type="ECO:0000256" key="6">
    <source>
        <dbReference type="ARBA" id="ARBA00023127"/>
    </source>
</evidence>
<name>A0AA88T4K5_TACVA</name>
<evidence type="ECO:0000256" key="8">
    <source>
        <dbReference type="ARBA" id="ARBA00023242"/>
    </source>
</evidence>
<evidence type="ECO:0000256" key="1">
    <source>
        <dbReference type="ARBA" id="ARBA00004324"/>
    </source>
</evidence>
<evidence type="ECO:0000259" key="11">
    <source>
        <dbReference type="SMART" id="SM00385"/>
    </source>
</evidence>
<evidence type="ECO:0000256" key="4">
    <source>
        <dbReference type="ARBA" id="ARBA00022737"/>
    </source>
</evidence>
<evidence type="ECO:0000256" key="3">
    <source>
        <dbReference type="ARBA" id="ARBA00010589"/>
    </source>
</evidence>
<dbReference type="SMART" id="SM00385">
    <property type="entry name" value="CYCLIN"/>
    <property type="match status" value="2"/>
</dbReference>
<feature type="domain" description="Cyclin C-terminal" evidence="12">
    <location>
        <begin position="191"/>
        <end position="306"/>
    </location>
</feature>
<dbReference type="CDD" id="cd20589">
    <property type="entry name" value="CYCLIN_CCNL1_rpt1"/>
    <property type="match status" value="1"/>
</dbReference>
<comment type="subcellular location">
    <subcellularLocation>
        <location evidence="1">Nucleus speckle</location>
    </subcellularLocation>
    <subcellularLocation>
        <location evidence="2">Nucleus</location>
        <location evidence="2">Nucleoplasm</location>
    </subcellularLocation>
</comment>
<feature type="compositionally biased region" description="Low complexity" evidence="10">
    <location>
        <begin position="393"/>
        <end position="408"/>
    </location>
</feature>
<accession>A0AA88T4K5</accession>
<dbReference type="InterPro" id="IPR004367">
    <property type="entry name" value="Cyclin_C-dom"/>
</dbReference>
<dbReference type="GO" id="GO:0006357">
    <property type="term" value="P:regulation of transcription by RNA polymerase II"/>
    <property type="evidence" value="ECO:0007669"/>
    <property type="project" value="InterPro"/>
</dbReference>
<dbReference type="InterPro" id="IPR013763">
    <property type="entry name" value="Cyclin-like_dom"/>
</dbReference>
<evidence type="ECO:0000313" key="14">
    <source>
        <dbReference type="Proteomes" id="UP001187315"/>
    </source>
</evidence>
<feature type="compositionally biased region" description="Basic and acidic residues" evidence="10">
    <location>
        <begin position="334"/>
        <end position="354"/>
    </location>
</feature>
<keyword evidence="14" id="KW-1185">Reference proteome</keyword>
<evidence type="ECO:0000256" key="10">
    <source>
        <dbReference type="SAM" id="MobiDB-lite"/>
    </source>
</evidence>
<keyword evidence="5" id="KW-0805">Transcription regulation</keyword>
<dbReference type="FunFam" id="1.10.472.10:FF:000016">
    <property type="entry name" value="cyclin-L1 isoform X1"/>
    <property type="match status" value="1"/>
</dbReference>
<evidence type="ECO:0000256" key="5">
    <source>
        <dbReference type="ARBA" id="ARBA00023015"/>
    </source>
</evidence>
<evidence type="ECO:0000256" key="7">
    <source>
        <dbReference type="ARBA" id="ARBA00023163"/>
    </source>
</evidence>
<dbReference type="SUPFAM" id="SSF47954">
    <property type="entry name" value="Cyclin-like"/>
    <property type="match status" value="2"/>
</dbReference>
<feature type="compositionally biased region" description="Basic residues" evidence="10">
    <location>
        <begin position="409"/>
        <end position="431"/>
    </location>
</feature>
<keyword evidence="8" id="KW-0539">Nucleus</keyword>
<reference evidence="13" key="1">
    <citation type="submission" date="2023-08" db="EMBL/GenBank/DDBJ databases">
        <title>Pelteobagrus vachellii genome.</title>
        <authorList>
            <person name="Liu H."/>
        </authorList>
    </citation>
    <scope>NUCLEOTIDE SEQUENCE</scope>
    <source>
        <strain evidence="13">PRFRI_2022a</strain>
        <tissue evidence="13">Muscle</tissue>
    </source>
</reference>
<sequence length="484" mass="54664">MSSGVLSPSESVSAQGVSVSAQGVSAPGGTAGFVIGDSVYSGVLLAIDSSVVPEEKRTDTPSMRDGLELHTETELRILGCELIQSAGILLRLPQVAMATGQVLFQRFFYSKSFIKHNFEIVAMACLNLASKIEECPRRVRDVINVFHHLKQGAGKRSAPLFLDQNYINTKNQVIKSERRVLKELGFCVHVKHPHKMIVMYLQVLECEKNQILVQTAWNYMNDALRTDVFVRFEPETIACACIYLAARALQIPLPTSPHWFLLFGASESDIGEICISTLKLYTRRKPDVAQLEKVLEKKKMCLEEEKLKGKCVNYSITPALHHANAFSPASKPGSPREVKTEENGKQAREEKERPLNSNSTIPSAKTDDGGVLPNGHTTSRRRSTSPHTRRSRSGTYSSPSSHSPSPQQHRTRRSPQVRRDKSRHGDRRRRSRSDSLSRHRDDGKRKQERWERRERERSHDRGRSCDYGGKRESRTHSAHSRHRR</sequence>
<dbReference type="FunFam" id="1.10.472.10:FF:000014">
    <property type="entry name" value="cyclin-L1 isoform X1"/>
    <property type="match status" value="1"/>
</dbReference>
<dbReference type="InterPro" id="IPR036915">
    <property type="entry name" value="Cyclin-like_sf"/>
</dbReference>
<keyword evidence="4" id="KW-0677">Repeat</keyword>
<dbReference type="Proteomes" id="UP001187315">
    <property type="component" value="Unassembled WGS sequence"/>
</dbReference>
<dbReference type="InterPro" id="IPR006671">
    <property type="entry name" value="Cyclin_N"/>
</dbReference>
<dbReference type="GO" id="GO:0016538">
    <property type="term" value="F:cyclin-dependent protein serine/threonine kinase regulator activity"/>
    <property type="evidence" value="ECO:0007669"/>
    <property type="project" value="InterPro"/>
</dbReference>
<comment type="caution">
    <text evidence="13">The sequence shown here is derived from an EMBL/GenBank/DDBJ whole genome shotgun (WGS) entry which is preliminary data.</text>
</comment>
<evidence type="ECO:0008006" key="15">
    <source>
        <dbReference type="Google" id="ProtNLM"/>
    </source>
</evidence>
<dbReference type="Gene3D" id="1.10.472.10">
    <property type="entry name" value="Cyclin-like"/>
    <property type="match status" value="2"/>
</dbReference>
<feature type="compositionally biased region" description="Basic and acidic residues" evidence="10">
    <location>
        <begin position="432"/>
        <end position="475"/>
    </location>
</feature>
<evidence type="ECO:0000259" key="12">
    <source>
        <dbReference type="SMART" id="SM01332"/>
    </source>
</evidence>
<evidence type="ECO:0000313" key="13">
    <source>
        <dbReference type="EMBL" id="KAK2860792.1"/>
    </source>
</evidence>
<organism evidence="13 14">
    <name type="scientific">Tachysurus vachellii</name>
    <name type="common">Darkbarbel catfish</name>
    <name type="synonym">Pelteobagrus vachellii</name>
    <dbReference type="NCBI Taxonomy" id="175792"/>
    <lineage>
        <taxon>Eukaryota</taxon>
        <taxon>Metazoa</taxon>
        <taxon>Chordata</taxon>
        <taxon>Craniata</taxon>
        <taxon>Vertebrata</taxon>
        <taxon>Euteleostomi</taxon>
        <taxon>Actinopterygii</taxon>
        <taxon>Neopterygii</taxon>
        <taxon>Teleostei</taxon>
        <taxon>Ostariophysi</taxon>
        <taxon>Siluriformes</taxon>
        <taxon>Bagridae</taxon>
        <taxon>Tachysurus</taxon>
    </lineage>
</organism>
<dbReference type="AlphaFoldDB" id="A0AA88T4K5"/>
<dbReference type="PANTHER" id="PTHR10026">
    <property type="entry name" value="CYCLIN"/>
    <property type="match status" value="1"/>
</dbReference>
<evidence type="ECO:0000256" key="9">
    <source>
        <dbReference type="RuleBase" id="RU000383"/>
    </source>
</evidence>
<evidence type="ECO:0000256" key="2">
    <source>
        <dbReference type="ARBA" id="ARBA00004642"/>
    </source>
</evidence>
<dbReference type="InterPro" id="IPR043198">
    <property type="entry name" value="Cyclin/Ssn8"/>
</dbReference>
<keyword evidence="7" id="KW-0804">Transcription</keyword>
<feature type="domain" description="Cyclin-like" evidence="11">
    <location>
        <begin position="195"/>
        <end position="279"/>
    </location>
</feature>
<feature type="domain" description="Cyclin-like" evidence="11">
    <location>
        <begin position="81"/>
        <end position="182"/>
    </location>
</feature>
<dbReference type="SMART" id="SM01332">
    <property type="entry name" value="Cyclin_C"/>
    <property type="match status" value="1"/>
</dbReference>
<gene>
    <name evidence="13" type="ORF">Q7C36_004958</name>
</gene>
<dbReference type="EMBL" id="JAVHJS010000004">
    <property type="protein sequence ID" value="KAK2860792.1"/>
    <property type="molecule type" value="Genomic_DNA"/>
</dbReference>
<dbReference type="Pfam" id="PF00134">
    <property type="entry name" value="Cyclin_N"/>
    <property type="match status" value="1"/>
</dbReference>
<feature type="region of interest" description="Disordered" evidence="10">
    <location>
        <begin position="324"/>
        <end position="484"/>
    </location>
</feature>
<proteinExistence type="inferred from homology"/>